<dbReference type="STRING" id="929556.Solca_1393"/>
<name>H8KTM1_SOLCM</name>
<feature type="transmembrane region" description="Helical" evidence="9">
    <location>
        <begin position="57"/>
        <end position="84"/>
    </location>
</feature>
<keyword evidence="5 6" id="KW-0408">Iron</keyword>
<keyword evidence="9" id="KW-1133">Transmembrane helix</keyword>
<dbReference type="Pfam" id="PF13442">
    <property type="entry name" value="Cytochrome_CBB3"/>
    <property type="match status" value="1"/>
</dbReference>
<keyword evidence="13" id="KW-1185">Reference proteome</keyword>
<feature type="region of interest" description="Disordered" evidence="8">
    <location>
        <begin position="296"/>
        <end position="335"/>
    </location>
</feature>
<proteinExistence type="predicted"/>
<dbReference type="InterPro" id="IPR008168">
    <property type="entry name" value="Cyt_C_IC"/>
</dbReference>
<reference evidence="12" key="1">
    <citation type="submission" date="2012-02" db="EMBL/GenBank/DDBJ databases">
        <title>The complete genome of Solitalea canadensis DSM 3403.</title>
        <authorList>
            <consortium name="US DOE Joint Genome Institute (JGI-PGF)"/>
            <person name="Lucas S."/>
            <person name="Copeland A."/>
            <person name="Lapidus A."/>
            <person name="Glavina del Rio T."/>
            <person name="Dalin E."/>
            <person name="Tice H."/>
            <person name="Bruce D."/>
            <person name="Goodwin L."/>
            <person name="Pitluck S."/>
            <person name="Peters L."/>
            <person name="Ovchinnikova G."/>
            <person name="Lu M."/>
            <person name="Kyrpides N."/>
            <person name="Mavromatis K."/>
            <person name="Ivanova N."/>
            <person name="Brettin T."/>
            <person name="Detter J.C."/>
            <person name="Han C."/>
            <person name="Larimer F."/>
            <person name="Land M."/>
            <person name="Hauser L."/>
            <person name="Markowitz V."/>
            <person name="Cheng J.-F."/>
            <person name="Hugenholtz P."/>
            <person name="Woyke T."/>
            <person name="Wu D."/>
            <person name="Spring S."/>
            <person name="Schroeder M."/>
            <person name="Kopitz M."/>
            <person name="Brambilla E."/>
            <person name="Klenk H.-P."/>
            <person name="Eisen J.A."/>
        </authorList>
    </citation>
    <scope>NUCLEOTIDE SEQUENCE</scope>
    <source>
        <strain evidence="12">DSM 3403</strain>
    </source>
</reference>
<dbReference type="InterPro" id="IPR036909">
    <property type="entry name" value="Cyt_c-like_dom_sf"/>
</dbReference>
<evidence type="ECO:0000256" key="6">
    <source>
        <dbReference type="PROSITE-ProRule" id="PRU00433"/>
    </source>
</evidence>
<dbReference type="Gene3D" id="1.10.760.10">
    <property type="entry name" value="Cytochrome c-like domain"/>
    <property type="match status" value="1"/>
</dbReference>
<accession>H8KTM1</accession>
<evidence type="ECO:0000313" key="13">
    <source>
        <dbReference type="Proteomes" id="UP000007590"/>
    </source>
</evidence>
<evidence type="ECO:0000256" key="7">
    <source>
        <dbReference type="SAM" id="Coils"/>
    </source>
</evidence>
<feature type="domain" description="Cytochrome c" evidence="11">
    <location>
        <begin position="215"/>
        <end position="294"/>
    </location>
</feature>
<keyword evidence="10" id="KW-0732">Signal</keyword>
<dbReference type="InterPro" id="IPR032858">
    <property type="entry name" value="CcoP_N"/>
</dbReference>
<gene>
    <name evidence="12" type="ordered locus">Solca_1393</name>
</gene>
<feature type="compositionally biased region" description="Basic and acidic residues" evidence="8">
    <location>
        <begin position="301"/>
        <end position="314"/>
    </location>
</feature>
<evidence type="ECO:0000256" key="3">
    <source>
        <dbReference type="ARBA" id="ARBA00022723"/>
    </source>
</evidence>
<keyword evidence="9" id="KW-0472">Membrane</keyword>
<protein>
    <submittedName>
        <fullName evidence="12">Cytochrome c, mono-and diheme variants family</fullName>
    </submittedName>
</protein>
<dbReference type="EMBL" id="CP003349">
    <property type="protein sequence ID" value="AFD06479.1"/>
    <property type="molecule type" value="Genomic_DNA"/>
</dbReference>
<feature type="chain" id="PRO_5003615303" evidence="10">
    <location>
        <begin position="31"/>
        <end position="335"/>
    </location>
</feature>
<dbReference type="KEGG" id="scn:Solca_1393"/>
<keyword evidence="2 6" id="KW-0349">Heme</keyword>
<dbReference type="Proteomes" id="UP000007590">
    <property type="component" value="Chromosome"/>
</dbReference>
<dbReference type="HOGENOM" id="CLU_061347_0_0_10"/>
<feature type="signal peptide" evidence="10">
    <location>
        <begin position="1"/>
        <end position="30"/>
    </location>
</feature>
<evidence type="ECO:0000256" key="9">
    <source>
        <dbReference type="SAM" id="Phobius"/>
    </source>
</evidence>
<evidence type="ECO:0000256" key="4">
    <source>
        <dbReference type="ARBA" id="ARBA00022982"/>
    </source>
</evidence>
<dbReference type="GO" id="GO:0009055">
    <property type="term" value="F:electron transfer activity"/>
    <property type="evidence" value="ECO:0007669"/>
    <property type="project" value="InterPro"/>
</dbReference>
<keyword evidence="7" id="KW-0175">Coiled coil</keyword>
<organism evidence="12 13">
    <name type="scientific">Solitalea canadensis (strain ATCC 29591 / DSM 3403 / JCM 21819 / LMG 8368 / NBRC 15130 / NCIMB 12057 / USAM 9D)</name>
    <name type="common">Flexibacter canadensis</name>
    <dbReference type="NCBI Taxonomy" id="929556"/>
    <lineage>
        <taxon>Bacteria</taxon>
        <taxon>Pseudomonadati</taxon>
        <taxon>Bacteroidota</taxon>
        <taxon>Sphingobacteriia</taxon>
        <taxon>Sphingobacteriales</taxon>
        <taxon>Sphingobacteriaceae</taxon>
        <taxon>Solitalea</taxon>
    </lineage>
</organism>
<evidence type="ECO:0000256" key="8">
    <source>
        <dbReference type="SAM" id="MobiDB-lite"/>
    </source>
</evidence>
<feature type="transmembrane region" description="Helical" evidence="9">
    <location>
        <begin position="149"/>
        <end position="171"/>
    </location>
</feature>
<keyword evidence="4" id="KW-0249">Electron transport</keyword>
<keyword evidence="9" id="KW-0812">Transmembrane</keyword>
<dbReference type="PROSITE" id="PS51007">
    <property type="entry name" value="CYTC"/>
    <property type="match status" value="1"/>
</dbReference>
<dbReference type="RefSeq" id="WP_014679706.1">
    <property type="nucleotide sequence ID" value="NC_017770.1"/>
</dbReference>
<keyword evidence="1" id="KW-0813">Transport</keyword>
<evidence type="ECO:0000259" key="11">
    <source>
        <dbReference type="PROSITE" id="PS51007"/>
    </source>
</evidence>
<dbReference type="PANTHER" id="PTHR33751:SF1">
    <property type="entry name" value="CBB3-TYPE CYTOCHROME C OXIDASE SUBUNIT FIXP"/>
    <property type="match status" value="1"/>
</dbReference>
<dbReference type="InterPro" id="IPR050597">
    <property type="entry name" value="Cytochrome_c_Oxidase_Subunit"/>
</dbReference>
<evidence type="ECO:0000313" key="12">
    <source>
        <dbReference type="EMBL" id="AFD06479.1"/>
    </source>
</evidence>
<dbReference type="PANTHER" id="PTHR33751">
    <property type="entry name" value="CBB3-TYPE CYTOCHROME C OXIDASE SUBUNIT FIXP"/>
    <property type="match status" value="1"/>
</dbReference>
<dbReference type="Pfam" id="PF14715">
    <property type="entry name" value="FixP_N"/>
    <property type="match status" value="1"/>
</dbReference>
<dbReference type="GO" id="GO:0020037">
    <property type="term" value="F:heme binding"/>
    <property type="evidence" value="ECO:0007669"/>
    <property type="project" value="InterPro"/>
</dbReference>
<feature type="coiled-coil region" evidence="7">
    <location>
        <begin position="178"/>
        <end position="205"/>
    </location>
</feature>
<dbReference type="SUPFAM" id="SSF46626">
    <property type="entry name" value="Cytochrome c"/>
    <property type="match status" value="1"/>
</dbReference>
<dbReference type="OrthoDB" id="9811281at2"/>
<dbReference type="eggNOG" id="COG2010">
    <property type="taxonomic scope" value="Bacteria"/>
</dbReference>
<dbReference type="PRINTS" id="PR00605">
    <property type="entry name" value="CYTCHROMECIC"/>
</dbReference>
<evidence type="ECO:0000256" key="5">
    <source>
        <dbReference type="ARBA" id="ARBA00023004"/>
    </source>
</evidence>
<sequence length="335" mass="36763">MRFRTFNIHSKIKPILVLLLFLFASNAVFATQELGQFGSGAGTPAPSTSGGTGSSDLMFYSLVAAIVVELLAILILAFAVLRLIKVFYGISSKQLKAAGVEVEAEAKPKAKWFSFERLNKSVPIEREGDLLMDHDYDGIHELDNKMPPWFLWLFRVTIFFAIVYLGVYHIFKSSPLQLDEYKNELAVADKQLEAVRKNAANQIDENSVTVISDGAQIKAGETIFTSNCVACHGAKGEGGVGPNLTDDYWLHGGGVKHIFKTIKYGVPEKGMKAWEQDLSPSQIQEVASYILTLHGTNPPNAKEKQGELYKDEAAAKPADSVQSTAKTDSLKTTKM</sequence>
<evidence type="ECO:0000256" key="10">
    <source>
        <dbReference type="SAM" id="SignalP"/>
    </source>
</evidence>
<dbReference type="InterPro" id="IPR038414">
    <property type="entry name" value="CcoP_N_sf"/>
</dbReference>
<keyword evidence="3 6" id="KW-0479">Metal-binding</keyword>
<evidence type="ECO:0000256" key="2">
    <source>
        <dbReference type="ARBA" id="ARBA00022617"/>
    </source>
</evidence>
<dbReference type="Gene3D" id="6.10.280.130">
    <property type="match status" value="1"/>
</dbReference>
<dbReference type="AlphaFoldDB" id="H8KTM1"/>
<dbReference type="GO" id="GO:0005506">
    <property type="term" value="F:iron ion binding"/>
    <property type="evidence" value="ECO:0007669"/>
    <property type="project" value="InterPro"/>
</dbReference>
<evidence type="ECO:0000256" key="1">
    <source>
        <dbReference type="ARBA" id="ARBA00022448"/>
    </source>
</evidence>
<dbReference type="InterPro" id="IPR009056">
    <property type="entry name" value="Cyt_c-like_dom"/>
</dbReference>